<dbReference type="GO" id="GO:0061522">
    <property type="term" value="F:1,4-dihydroxy-2-naphthoyl-CoA thioesterase activity"/>
    <property type="evidence" value="ECO:0007669"/>
    <property type="project" value="TreeGrafter"/>
</dbReference>
<dbReference type="GO" id="GO:0005829">
    <property type="term" value="C:cytosol"/>
    <property type="evidence" value="ECO:0007669"/>
    <property type="project" value="TreeGrafter"/>
</dbReference>
<dbReference type="InterPro" id="IPR029069">
    <property type="entry name" value="HotDog_dom_sf"/>
</dbReference>
<gene>
    <name evidence="3" type="ORF">ENT52_00390</name>
</gene>
<evidence type="ECO:0000313" key="3">
    <source>
        <dbReference type="EMBL" id="HGT82182.1"/>
    </source>
</evidence>
<dbReference type="Pfam" id="PF03061">
    <property type="entry name" value="4HBT"/>
    <property type="match status" value="1"/>
</dbReference>
<evidence type="ECO:0000256" key="1">
    <source>
        <dbReference type="ARBA" id="ARBA00022801"/>
    </source>
</evidence>
<dbReference type="InterPro" id="IPR003736">
    <property type="entry name" value="PAAI_dom"/>
</dbReference>
<dbReference type="Gene3D" id="3.10.129.10">
    <property type="entry name" value="Hotdog Thioesterase"/>
    <property type="match status" value="1"/>
</dbReference>
<accession>A0A7J3LZG4</accession>
<proteinExistence type="predicted"/>
<dbReference type="SUPFAM" id="SSF54637">
    <property type="entry name" value="Thioesterase/thiol ester dehydrase-isomerase"/>
    <property type="match status" value="1"/>
</dbReference>
<organism evidence="3">
    <name type="scientific">Archaeoglobus fulgidus</name>
    <dbReference type="NCBI Taxonomy" id="2234"/>
    <lineage>
        <taxon>Archaea</taxon>
        <taxon>Methanobacteriati</taxon>
        <taxon>Methanobacteriota</taxon>
        <taxon>Archaeoglobi</taxon>
        <taxon>Archaeoglobales</taxon>
        <taxon>Archaeoglobaceae</taxon>
        <taxon>Archaeoglobus</taxon>
    </lineage>
</organism>
<keyword evidence="1" id="KW-0378">Hydrolase</keyword>
<reference evidence="3" key="1">
    <citation type="journal article" date="2020" name="mSystems">
        <title>Genome- and Community-Level Interaction Insights into Carbon Utilization and Element Cycling Functions of Hydrothermarchaeota in Hydrothermal Sediment.</title>
        <authorList>
            <person name="Zhou Z."/>
            <person name="Liu Y."/>
            <person name="Xu W."/>
            <person name="Pan J."/>
            <person name="Luo Z.H."/>
            <person name="Li M."/>
        </authorList>
    </citation>
    <scope>NUCLEOTIDE SEQUENCE [LARGE SCALE GENOMIC DNA]</scope>
    <source>
        <strain evidence="3">SpSt-587</strain>
    </source>
</reference>
<name>A0A7J3LZG4_ARCFL</name>
<dbReference type="EMBL" id="DSYZ01000013">
    <property type="protein sequence ID" value="HGT82182.1"/>
    <property type="molecule type" value="Genomic_DNA"/>
</dbReference>
<comment type="caution">
    <text evidence="3">The sequence shown here is derived from an EMBL/GenBank/DDBJ whole genome shotgun (WGS) entry which is preliminary data.</text>
</comment>
<dbReference type="AlphaFoldDB" id="A0A7J3LZG4"/>
<dbReference type="CDD" id="cd03443">
    <property type="entry name" value="PaaI_thioesterase"/>
    <property type="match status" value="1"/>
</dbReference>
<dbReference type="NCBIfam" id="TIGR00369">
    <property type="entry name" value="unchar_dom_1"/>
    <property type="match status" value="1"/>
</dbReference>
<sequence length="137" mass="14533">MNAEQLAEKVGSAPWYKLLGMKIELGETISVVLEVQEKHLQALGVAHGGVIASVLDSAIGLNINKELVGKKKVAVTSQLNVHYLKPVTLGKIKATAKPLYIGSKVAVGFGELKDESGDVLAVATATFYIRDSSGLFQ</sequence>
<evidence type="ECO:0000259" key="2">
    <source>
        <dbReference type="Pfam" id="PF03061"/>
    </source>
</evidence>
<feature type="domain" description="Thioesterase" evidence="2">
    <location>
        <begin position="44"/>
        <end position="120"/>
    </location>
</feature>
<dbReference type="InterPro" id="IPR006683">
    <property type="entry name" value="Thioestr_dom"/>
</dbReference>
<protein>
    <submittedName>
        <fullName evidence="3">PaaI family thioesterase</fullName>
    </submittedName>
</protein>
<dbReference type="PANTHER" id="PTHR43240:SF5">
    <property type="entry name" value="1,4-DIHYDROXY-2-NAPHTHOYL-COA THIOESTERASE 1"/>
    <property type="match status" value="1"/>
</dbReference>
<dbReference type="PANTHER" id="PTHR43240">
    <property type="entry name" value="1,4-DIHYDROXY-2-NAPHTHOYL-COA THIOESTERASE 1"/>
    <property type="match status" value="1"/>
</dbReference>